<dbReference type="FunCoup" id="A0A2I4EDK8">
    <property type="interactions" value="2"/>
</dbReference>
<dbReference type="PANTHER" id="PTHR36350:SF3">
    <property type="entry name" value="TRANSMEMBRANE PROTEIN"/>
    <property type="match status" value="1"/>
</dbReference>
<dbReference type="Gramene" id="Jr03_14550_p1">
    <property type="protein sequence ID" value="cds.Jr03_14550_p1"/>
    <property type="gene ID" value="Jr03_14550"/>
</dbReference>
<dbReference type="GeneID" id="108988618"/>
<evidence type="ECO:0000313" key="2">
    <source>
        <dbReference type="RefSeq" id="XP_018817476.1"/>
    </source>
</evidence>
<proteinExistence type="predicted"/>
<dbReference type="KEGG" id="jre:108988618"/>
<sequence>MANPFRNFSIKDKYGAMAATATVPIVIFASVYVAWCYVSRAFKNNQPVLSKSTTIGMLHGGKLALKRLLDYHHARADAKVLDEAANELKTALGDAYLDFWNLKCTVAKLEMSGKEDEAVTMLETAFREAQKQRKPHEAYEIEMSLVEMLIYKGEFEKAYSRECLSSHEEISDARRPLYKAVLHILLGHSEDLAFKCWKDFKSLRKLFLLQPTLKEEQIHKIVSSFEEFKKVINLLKEDIRRLAREKQYRSNK</sequence>
<dbReference type="RefSeq" id="XP_018817476.1">
    <property type="nucleotide sequence ID" value="XM_018961931.2"/>
</dbReference>
<protein>
    <submittedName>
        <fullName evidence="2">Uncharacterized protein LOC108988618</fullName>
    </submittedName>
</protein>
<organism evidence="1 2">
    <name type="scientific">Juglans regia</name>
    <name type="common">English walnut</name>
    <dbReference type="NCBI Taxonomy" id="51240"/>
    <lineage>
        <taxon>Eukaryota</taxon>
        <taxon>Viridiplantae</taxon>
        <taxon>Streptophyta</taxon>
        <taxon>Embryophyta</taxon>
        <taxon>Tracheophyta</taxon>
        <taxon>Spermatophyta</taxon>
        <taxon>Magnoliopsida</taxon>
        <taxon>eudicotyledons</taxon>
        <taxon>Gunneridae</taxon>
        <taxon>Pentapetalae</taxon>
        <taxon>rosids</taxon>
        <taxon>fabids</taxon>
        <taxon>Fagales</taxon>
        <taxon>Juglandaceae</taxon>
        <taxon>Juglans</taxon>
    </lineage>
</organism>
<name>A0A2I4EDK8_JUGRE</name>
<accession>A0A2I4EDK8</accession>
<keyword evidence="1" id="KW-1185">Reference proteome</keyword>
<evidence type="ECO:0000313" key="1">
    <source>
        <dbReference type="Proteomes" id="UP000235220"/>
    </source>
</evidence>
<gene>
    <name evidence="2" type="primary">LOC108988618</name>
</gene>
<dbReference type="AlphaFoldDB" id="A0A2I4EDK8"/>
<reference evidence="2" key="1">
    <citation type="submission" date="2025-08" db="UniProtKB">
        <authorList>
            <consortium name="RefSeq"/>
        </authorList>
    </citation>
    <scope>IDENTIFICATION</scope>
    <source>
        <tissue evidence="2">Leaves</tissue>
    </source>
</reference>
<dbReference type="OrthoDB" id="1425929at2759"/>
<dbReference type="Proteomes" id="UP000235220">
    <property type="component" value="Chromosome 3"/>
</dbReference>
<dbReference type="PANTHER" id="PTHR36350">
    <property type="entry name" value="TRANSMEMBRANE PROTEIN"/>
    <property type="match status" value="1"/>
</dbReference>